<keyword evidence="3" id="KW-0808">Transferase</keyword>
<dbReference type="PROSITE" id="PS52029">
    <property type="entry name" value="LD_TPASE"/>
    <property type="match status" value="1"/>
</dbReference>
<dbReference type="Gene3D" id="2.40.440.10">
    <property type="entry name" value="L,D-transpeptidase catalytic domain-like"/>
    <property type="match status" value="1"/>
</dbReference>
<evidence type="ECO:0000256" key="6">
    <source>
        <dbReference type="ARBA" id="ARBA00023316"/>
    </source>
</evidence>
<organism evidence="10 11">
    <name type="scientific">Agrobacterium radiobacter</name>
    <dbReference type="NCBI Taxonomy" id="362"/>
    <lineage>
        <taxon>Bacteria</taxon>
        <taxon>Pseudomonadati</taxon>
        <taxon>Pseudomonadota</taxon>
        <taxon>Alphaproteobacteria</taxon>
        <taxon>Hyphomicrobiales</taxon>
        <taxon>Rhizobiaceae</taxon>
        <taxon>Rhizobium/Agrobacterium group</taxon>
        <taxon>Agrobacterium</taxon>
        <taxon>Agrobacterium tumefaciens complex</taxon>
    </lineage>
</organism>
<keyword evidence="5 7" id="KW-0573">Peptidoglycan synthesis</keyword>
<evidence type="ECO:0000256" key="7">
    <source>
        <dbReference type="PROSITE-ProRule" id="PRU01373"/>
    </source>
</evidence>
<evidence type="ECO:0000256" key="1">
    <source>
        <dbReference type="ARBA" id="ARBA00004752"/>
    </source>
</evidence>
<proteinExistence type="inferred from homology"/>
<dbReference type="InterPro" id="IPR002477">
    <property type="entry name" value="Peptidoglycan-bd-like"/>
</dbReference>
<evidence type="ECO:0000256" key="2">
    <source>
        <dbReference type="ARBA" id="ARBA00005992"/>
    </source>
</evidence>
<gene>
    <name evidence="10" type="ORF">GGE40_001183</name>
</gene>
<feature type="active site" description="Proton donor/acceptor" evidence="7">
    <location>
        <position position="101"/>
    </location>
</feature>
<keyword evidence="8" id="KW-0732">Signal</keyword>
<evidence type="ECO:0000256" key="4">
    <source>
        <dbReference type="ARBA" id="ARBA00022960"/>
    </source>
</evidence>
<dbReference type="InterPro" id="IPR016915">
    <property type="entry name" value="UCP029342"/>
</dbReference>
<evidence type="ECO:0000256" key="8">
    <source>
        <dbReference type="SAM" id="SignalP"/>
    </source>
</evidence>
<evidence type="ECO:0000259" key="9">
    <source>
        <dbReference type="PROSITE" id="PS52029"/>
    </source>
</evidence>
<name>A0ABR6J3A2_AGRRD</name>
<reference evidence="10 11" key="1">
    <citation type="submission" date="2020-08" db="EMBL/GenBank/DDBJ databases">
        <title>Genomic Encyclopedia of Type Strains, Phase IV (KMG-V): Genome sequencing to study the core and pangenomes of soil and plant-associated prokaryotes.</title>
        <authorList>
            <person name="Whitman W."/>
        </authorList>
    </citation>
    <scope>NUCLEOTIDE SEQUENCE [LARGE SCALE GENOMIC DNA]</scope>
    <source>
        <strain evidence="10 11">SEMIA 461</strain>
    </source>
</reference>
<dbReference type="RefSeq" id="WP_135521382.1">
    <property type="nucleotide sequence ID" value="NZ_JACIGN010000001.1"/>
</dbReference>
<dbReference type="PANTHER" id="PTHR30582:SF2">
    <property type="entry name" value="L,D-TRANSPEPTIDASE YCIB-RELATED"/>
    <property type="match status" value="1"/>
</dbReference>
<feature type="domain" description="L,D-TPase catalytic" evidence="9">
    <location>
        <begin position="29"/>
        <end position="138"/>
    </location>
</feature>
<dbReference type="InterPro" id="IPR005490">
    <property type="entry name" value="LD_TPept_cat_dom"/>
</dbReference>
<accession>A0ABR6J3A2</accession>
<feature type="chain" id="PRO_5047326685" evidence="8">
    <location>
        <begin position="24"/>
        <end position="412"/>
    </location>
</feature>
<comment type="similarity">
    <text evidence="2">Belongs to the YkuD family.</text>
</comment>
<feature type="signal peptide" evidence="8">
    <location>
        <begin position="1"/>
        <end position="23"/>
    </location>
</feature>
<evidence type="ECO:0000313" key="11">
    <source>
        <dbReference type="Proteomes" id="UP000534590"/>
    </source>
</evidence>
<evidence type="ECO:0000256" key="3">
    <source>
        <dbReference type="ARBA" id="ARBA00022679"/>
    </source>
</evidence>
<dbReference type="CDD" id="cd16913">
    <property type="entry name" value="YkuD_like"/>
    <property type="match status" value="1"/>
</dbReference>
<comment type="caution">
    <text evidence="10">The sequence shown here is derived from an EMBL/GenBank/DDBJ whole genome shotgun (WGS) entry which is preliminary data.</text>
</comment>
<dbReference type="Proteomes" id="UP000534590">
    <property type="component" value="Unassembled WGS sequence"/>
</dbReference>
<dbReference type="Pfam" id="PF01471">
    <property type="entry name" value="PG_binding_1"/>
    <property type="match status" value="1"/>
</dbReference>
<dbReference type="Gene3D" id="1.10.101.10">
    <property type="entry name" value="PGBD-like superfamily/PGBD"/>
    <property type="match status" value="1"/>
</dbReference>
<dbReference type="Pfam" id="PF03734">
    <property type="entry name" value="YkuD"/>
    <property type="match status" value="1"/>
</dbReference>
<dbReference type="InterPro" id="IPR036365">
    <property type="entry name" value="PGBD-like_sf"/>
</dbReference>
<keyword evidence="11" id="KW-1185">Reference proteome</keyword>
<dbReference type="NCBIfam" id="NF004786">
    <property type="entry name" value="PRK06132.1-3"/>
    <property type="match status" value="1"/>
</dbReference>
<feature type="active site" description="Nucleophile" evidence="7">
    <location>
        <position position="114"/>
    </location>
</feature>
<evidence type="ECO:0000256" key="5">
    <source>
        <dbReference type="ARBA" id="ARBA00022984"/>
    </source>
</evidence>
<comment type="pathway">
    <text evidence="1 7">Cell wall biogenesis; peptidoglycan biosynthesis.</text>
</comment>
<dbReference type="EMBL" id="JACIHP010000001">
    <property type="protein sequence ID" value="MBB4489403.1"/>
    <property type="molecule type" value="Genomic_DNA"/>
</dbReference>
<dbReference type="PIRSF" id="PIRSF029342">
    <property type="entry name" value="UCP029342_ErfK/YbiS/YcfS/YnhG"/>
    <property type="match status" value="1"/>
</dbReference>
<dbReference type="InterPro" id="IPR050979">
    <property type="entry name" value="LD-transpeptidase"/>
</dbReference>
<keyword evidence="6 7" id="KW-0961">Cell wall biogenesis/degradation</keyword>
<evidence type="ECO:0000313" key="10">
    <source>
        <dbReference type="EMBL" id="MBB4489403.1"/>
    </source>
</evidence>
<dbReference type="NCBIfam" id="NF004785">
    <property type="entry name" value="PRK06132.1-2"/>
    <property type="match status" value="1"/>
</dbReference>
<dbReference type="PANTHER" id="PTHR30582">
    <property type="entry name" value="L,D-TRANSPEPTIDASE"/>
    <property type="match status" value="1"/>
</dbReference>
<dbReference type="SUPFAM" id="SSF47090">
    <property type="entry name" value="PGBD-like"/>
    <property type="match status" value="1"/>
</dbReference>
<keyword evidence="4 7" id="KW-0133">Cell shape</keyword>
<dbReference type="InterPro" id="IPR038063">
    <property type="entry name" value="Transpep_catalytic_dom"/>
</dbReference>
<dbReference type="InterPro" id="IPR036366">
    <property type="entry name" value="PGBDSf"/>
</dbReference>
<protein>
    <submittedName>
        <fullName evidence="10">Peptidoglycan hydrolase-like protein with peptidoglycan-binding domain</fullName>
    </submittedName>
</protein>
<sequence length="412" mass="44491">MSLRLRLMAGMLSASILAFPALAADSRALQILVSKSDQSLSLYENGEIIATSKVSTGKAGHETPSGIFSILEKRKYHESNIYSAAPMPFMQRLTWSGIALHEGKVPNYPASHGCVRLPSKFAKSLFGDTRTGVHVIITDRPVSLRFVQHPALFVPRDDADDGKLLLSDVELRPATFDAALGTVEVAVNEKTQSLKPAAKAREPSPLRILITRRGEREKVMDIQTVLTRLGFDAGSADGYTGEMTISAINGFKRWKGLKTTGPLLTDAFVAVLYASAGEDHPPTGQIMVRQDFKPLFEAAIDIKDPEVALGTHFFEAVTVDRAAGTAEWNGVTLENHLPAAARKRLGITVTEAPGGFDQLSAVLSRLEIPAEIRSRIEQELSSGSSITVSDISHQMETGAGTDFITVTKEGPV</sequence>
<dbReference type="SUPFAM" id="SSF141523">
    <property type="entry name" value="L,D-transpeptidase catalytic domain-like"/>
    <property type="match status" value="1"/>
</dbReference>